<dbReference type="PANTHER" id="PTHR10272:SF0">
    <property type="entry name" value="PLATELET-ACTIVATING FACTOR ACETYLHYDROLASE"/>
    <property type="match status" value="1"/>
</dbReference>
<dbReference type="Gene3D" id="3.40.50.1820">
    <property type="entry name" value="alpha/beta hydrolase"/>
    <property type="match status" value="1"/>
</dbReference>
<dbReference type="Proteomes" id="UP001140453">
    <property type="component" value="Unassembled WGS sequence"/>
</dbReference>
<evidence type="ECO:0000313" key="7">
    <source>
        <dbReference type="Proteomes" id="UP001140453"/>
    </source>
</evidence>
<name>A0A9W8YWS9_9PEZI</name>
<feature type="region of interest" description="Disordered" evidence="5">
    <location>
        <begin position="154"/>
        <end position="178"/>
    </location>
</feature>
<dbReference type="GO" id="GO:0016042">
    <property type="term" value="P:lipid catabolic process"/>
    <property type="evidence" value="ECO:0007669"/>
    <property type="project" value="UniProtKB-KW"/>
</dbReference>
<evidence type="ECO:0000313" key="6">
    <source>
        <dbReference type="EMBL" id="KAJ4394052.1"/>
    </source>
</evidence>
<feature type="region of interest" description="Disordered" evidence="5">
    <location>
        <begin position="1"/>
        <end position="37"/>
    </location>
</feature>
<feature type="compositionally biased region" description="Polar residues" evidence="5">
    <location>
        <begin position="18"/>
        <end position="32"/>
    </location>
</feature>
<reference evidence="6" key="1">
    <citation type="submission" date="2022-10" db="EMBL/GenBank/DDBJ databases">
        <title>Tapping the CABI collections for fungal endophytes: first genome assemblies for Collariella, Neodidymelliopsis, Ascochyta clinopodiicola, Didymella pomorum, Didymosphaeria variabile, Neocosmospora piperis and Neocucurbitaria cava.</title>
        <authorList>
            <person name="Hill R."/>
        </authorList>
    </citation>
    <scope>NUCLEOTIDE SEQUENCE</scope>
    <source>
        <strain evidence="6">IMI 355082</strain>
    </source>
</reference>
<feature type="region of interest" description="Disordered" evidence="5">
    <location>
        <begin position="220"/>
        <end position="263"/>
    </location>
</feature>
<sequence length="648" mass="72684">MEEEERQAVPPGQHITMEANSTQITTSQSGNPQRPPKTWRERIFHSLPYYTGPYNVGYLEVELPAQKPQTFSRIKRDNKHALQLDTVLFSIYYPTNDDPATGARVPWLPRPRVPTAHGYAKFFHIPNLPVTAYMAATCMFTKLPAFRNAKVAQASPSSSADKEGAADGQQSNADGRPKFPVVVFSHGLGGSRTMYSTVCGDLASYGFVVIAMEHRDGSGARSYVNVPPDLDSPELSQEDRGSTTDEEELKSKAGVPLTGDEKPTRTRSYMVDYIFPKDNAQDTSPHNALGVDRELRGAQIEMRLAEIEEAFGVLHIINAGDPDDKIRNRNLRKKPNRGSSSTGLDGIDWTDWKGRLSLENVTAMGHSFGGATTVQILRLNDRFPWIGQGILLDPWGPATPEVPAGSEQTISKPLLSIGSEAFMHWQNNFDKVTEICKEASQRNNLCWMLTMRGSTHLSQTDFAVLYPRWMLLLMKTLINPFRGIYLTIAPTLEFLKIVLPSAQTTSYDTSGWVDEGLLRNSSPVTEVPVEHKPDEKWIAARLKIQNEFMLRLKRWWKTKWYGYGKGKASGDVPRDKEGNPLYGLQTWGPGEEVWVHMCPSKKDVEKKWDDLEPEPQEADDKVGRPSPIRAGTSRRPYPIMRLPTSDRL</sequence>
<feature type="region of interest" description="Disordered" evidence="5">
    <location>
        <begin position="605"/>
        <end position="648"/>
    </location>
</feature>
<evidence type="ECO:0000256" key="5">
    <source>
        <dbReference type="SAM" id="MobiDB-lite"/>
    </source>
</evidence>
<proteinExistence type="predicted"/>
<protein>
    <recommendedName>
        <fullName evidence="1">1-alkyl-2-acetylglycerophosphocholine esterase</fullName>
        <ecNumber evidence="1">3.1.1.47</ecNumber>
    </recommendedName>
</protein>
<evidence type="ECO:0000256" key="2">
    <source>
        <dbReference type="ARBA" id="ARBA00022801"/>
    </source>
</evidence>
<comment type="caution">
    <text evidence="6">The sequence shown here is derived from an EMBL/GenBank/DDBJ whole genome shotgun (WGS) entry which is preliminary data.</text>
</comment>
<accession>A0A9W8YWS9</accession>
<keyword evidence="3" id="KW-0442">Lipid degradation</keyword>
<keyword evidence="7" id="KW-1185">Reference proteome</keyword>
<dbReference type="EMBL" id="JAPEVB010000002">
    <property type="protein sequence ID" value="KAJ4394052.1"/>
    <property type="molecule type" value="Genomic_DNA"/>
</dbReference>
<keyword evidence="4" id="KW-0443">Lipid metabolism</keyword>
<dbReference type="GO" id="GO:0003847">
    <property type="term" value="F:1-alkyl-2-acetylglycerophosphocholine esterase activity"/>
    <property type="evidence" value="ECO:0007669"/>
    <property type="project" value="UniProtKB-EC"/>
</dbReference>
<dbReference type="SUPFAM" id="SSF53474">
    <property type="entry name" value="alpha/beta-Hydrolases"/>
    <property type="match status" value="1"/>
</dbReference>
<dbReference type="AlphaFoldDB" id="A0A9W8YWS9"/>
<organism evidence="6 7">
    <name type="scientific">Gnomoniopsis smithogilvyi</name>
    <dbReference type="NCBI Taxonomy" id="1191159"/>
    <lineage>
        <taxon>Eukaryota</taxon>
        <taxon>Fungi</taxon>
        <taxon>Dikarya</taxon>
        <taxon>Ascomycota</taxon>
        <taxon>Pezizomycotina</taxon>
        <taxon>Sordariomycetes</taxon>
        <taxon>Sordariomycetidae</taxon>
        <taxon>Diaporthales</taxon>
        <taxon>Gnomoniaceae</taxon>
        <taxon>Gnomoniopsis</taxon>
    </lineage>
</organism>
<keyword evidence="2" id="KW-0378">Hydrolase</keyword>
<evidence type="ECO:0000256" key="1">
    <source>
        <dbReference type="ARBA" id="ARBA00013201"/>
    </source>
</evidence>
<gene>
    <name evidence="6" type="ORF">N0V93_003269</name>
</gene>
<evidence type="ECO:0000256" key="3">
    <source>
        <dbReference type="ARBA" id="ARBA00022963"/>
    </source>
</evidence>
<dbReference type="Pfam" id="PF03403">
    <property type="entry name" value="PAF-AH_p_II"/>
    <property type="match status" value="2"/>
</dbReference>
<dbReference type="EC" id="3.1.1.47" evidence="1"/>
<evidence type="ECO:0000256" key="4">
    <source>
        <dbReference type="ARBA" id="ARBA00023098"/>
    </source>
</evidence>
<dbReference type="PANTHER" id="PTHR10272">
    <property type="entry name" value="PLATELET-ACTIVATING FACTOR ACETYLHYDROLASE"/>
    <property type="match status" value="1"/>
</dbReference>
<dbReference type="OrthoDB" id="2363873at2759"/>
<dbReference type="InterPro" id="IPR029058">
    <property type="entry name" value="AB_hydrolase_fold"/>
</dbReference>